<evidence type="ECO:0000256" key="1">
    <source>
        <dbReference type="SAM" id="MobiDB-lite"/>
    </source>
</evidence>
<feature type="compositionally biased region" description="Basic and acidic residues" evidence="1">
    <location>
        <begin position="135"/>
        <end position="149"/>
    </location>
</feature>
<dbReference type="EMBL" id="JBHRTP010000012">
    <property type="protein sequence ID" value="MFC3107371.1"/>
    <property type="molecule type" value="Genomic_DNA"/>
</dbReference>
<comment type="caution">
    <text evidence="2">The sequence shown here is derived from an EMBL/GenBank/DDBJ whole genome shotgun (WGS) entry which is preliminary data.</text>
</comment>
<organism evidence="2 3">
    <name type="scientific">Undibacterium arcticum</name>
    <dbReference type="NCBI Taxonomy" id="1762892"/>
    <lineage>
        <taxon>Bacteria</taxon>
        <taxon>Pseudomonadati</taxon>
        <taxon>Pseudomonadota</taxon>
        <taxon>Betaproteobacteria</taxon>
        <taxon>Burkholderiales</taxon>
        <taxon>Oxalobacteraceae</taxon>
        <taxon>Undibacterium</taxon>
    </lineage>
</organism>
<keyword evidence="3" id="KW-1185">Reference proteome</keyword>
<evidence type="ECO:0000313" key="2">
    <source>
        <dbReference type="EMBL" id="MFC3107371.1"/>
    </source>
</evidence>
<gene>
    <name evidence="2" type="ORF">ACFOFO_05265</name>
</gene>
<evidence type="ECO:0000313" key="3">
    <source>
        <dbReference type="Proteomes" id="UP001595530"/>
    </source>
</evidence>
<dbReference type="Proteomes" id="UP001595530">
    <property type="component" value="Unassembled WGS sequence"/>
</dbReference>
<evidence type="ECO:0008006" key="4">
    <source>
        <dbReference type="Google" id="ProtNLM"/>
    </source>
</evidence>
<reference evidence="3" key="1">
    <citation type="journal article" date="2019" name="Int. J. Syst. Evol. Microbiol.">
        <title>The Global Catalogue of Microorganisms (GCM) 10K type strain sequencing project: providing services to taxonomists for standard genome sequencing and annotation.</title>
        <authorList>
            <consortium name="The Broad Institute Genomics Platform"/>
            <consortium name="The Broad Institute Genome Sequencing Center for Infectious Disease"/>
            <person name="Wu L."/>
            <person name="Ma J."/>
        </authorList>
    </citation>
    <scope>NUCLEOTIDE SEQUENCE [LARGE SCALE GENOMIC DNA]</scope>
    <source>
        <strain evidence="3">KCTC 42986</strain>
    </source>
</reference>
<accession>A0ABV7F0Z8</accession>
<protein>
    <recommendedName>
        <fullName evidence="4">DUF1376 domain-containing protein</fullName>
    </recommendedName>
</protein>
<name>A0ABV7F0Z8_9BURK</name>
<feature type="region of interest" description="Disordered" evidence="1">
    <location>
        <begin position="115"/>
        <end position="159"/>
    </location>
</feature>
<dbReference type="RefSeq" id="WP_390331037.1">
    <property type="nucleotide sequence ID" value="NZ_JBHRTP010000012.1"/>
</dbReference>
<sequence length="263" mass="28327">MAGEWIKMRTNLWDDPRVSQLCDQTGASEAAIVGALYWLWSAADEHTENGVMPGLSTGAIDRKTGIRGIGAALVAIGWVDDTEGGITINHFDEHNGASAKSRVLTAKRVANHKANAQVTLPPLAEEQDTVSTALPREEKNREEKKETKSKTTTPPDGDLFIGIDPQIVTDFKAMRTKQRAAVTKTAIDGIQREAGKAGLSLADALTICCERGWRGFKAEWVLQPNRASPASGPVSQLGRAGQATAANAQRLIEKMRAENEQAS</sequence>
<proteinExistence type="predicted"/>